<organism evidence="1">
    <name type="scientific">Vitiosangium cumulatum</name>
    <dbReference type="NCBI Taxonomy" id="1867796"/>
    <lineage>
        <taxon>Bacteria</taxon>
        <taxon>Pseudomonadati</taxon>
        <taxon>Myxococcota</taxon>
        <taxon>Myxococcia</taxon>
        <taxon>Myxococcales</taxon>
        <taxon>Cystobacterineae</taxon>
        <taxon>Archangiaceae</taxon>
        <taxon>Vitiosangium</taxon>
    </lineage>
</organism>
<protein>
    <submittedName>
        <fullName evidence="1">Uncharacterized protein</fullName>
    </submittedName>
</protein>
<sequence>MVKSLRIGLSGPDLVAILKSVPGRLTPASPPGRLTLDDQNAAMSADWLGQMLRCDGSAMVEWPGDGESFLALDKNKAVRVGTVQALDPKAMLAALTSGPTPFHLASFASIHREWARGDNPYRPRGFGGLHYPHGWLCGFRGKGHEQLVSRRWLDFGPWRVLRGSGDTTLVQFHDVEADAATALEQARAGHPLLEILNPNSGFIASDHRITHELKGIYDARSQTLRIIVHGREVSPGEMLDACAARLTQPLGPEQPIKRVAYVFMEPQAARAHLHALWLRELECWTIEMGNEVRLDANYQPTPVKPAWVKAVESR</sequence>
<dbReference type="EMBL" id="MT520812">
    <property type="protein sequence ID" value="QKW93680.1"/>
    <property type="molecule type" value="Genomic_DNA"/>
</dbReference>
<reference evidence="1" key="1">
    <citation type="journal article" date="2020" name="Molecules">
        <title>2-Hydroxysorangiadenosine: Structure and Biosynthesis of a Myxobacterial Sesquiterpene-Nucleoside.</title>
        <authorList>
            <person name="Okoth D.A."/>
            <person name="Hug J.J."/>
            <person name="Garcia R."/>
            <person name="Sproer C."/>
            <person name="Overmann J."/>
            <person name="Muller R."/>
        </authorList>
    </citation>
    <scope>NUCLEOTIDE SEQUENCE</scope>
    <source>
        <strain evidence="1">MCy10943</strain>
    </source>
</reference>
<evidence type="ECO:0000313" key="1">
    <source>
        <dbReference type="EMBL" id="QKW93680.1"/>
    </source>
</evidence>
<proteinExistence type="predicted"/>
<accession>A0A7D5BUX0</accession>
<dbReference type="AlphaFoldDB" id="A0A7D5BUX0"/>
<name>A0A7D5BUX0_9BACT</name>